<dbReference type="PANTHER" id="PTHR43712:SF11">
    <property type="entry name" value="O-METHYLTRANSFERASE (AFU_ORTHOLOGUE AFUA_2G17820)-RELATED"/>
    <property type="match status" value="1"/>
</dbReference>
<dbReference type="OrthoDB" id="1535081at2759"/>
<dbReference type="InterPro" id="IPR029063">
    <property type="entry name" value="SAM-dependent_MTases_sf"/>
</dbReference>
<dbReference type="SUPFAM" id="SSF53335">
    <property type="entry name" value="S-adenosyl-L-methionine-dependent methyltransferases"/>
    <property type="match status" value="1"/>
</dbReference>
<dbReference type="InterPro" id="IPR016461">
    <property type="entry name" value="COMT-like"/>
</dbReference>
<dbReference type="GO" id="GO:0046983">
    <property type="term" value="F:protein dimerization activity"/>
    <property type="evidence" value="ECO:0007669"/>
    <property type="project" value="InterPro"/>
</dbReference>
<evidence type="ECO:0000259" key="6">
    <source>
        <dbReference type="Pfam" id="PF08100"/>
    </source>
</evidence>
<dbReference type="InterPro" id="IPR001077">
    <property type="entry name" value="COMT_C"/>
</dbReference>
<dbReference type="Pfam" id="PF00891">
    <property type="entry name" value="Methyltransf_2"/>
    <property type="match status" value="1"/>
</dbReference>
<keyword evidence="2" id="KW-0808">Transferase</keyword>
<keyword evidence="8" id="KW-1185">Reference proteome</keyword>
<evidence type="ECO:0000256" key="4">
    <source>
        <dbReference type="PIRSR" id="PIRSR005739-1"/>
    </source>
</evidence>
<evidence type="ECO:0000256" key="3">
    <source>
        <dbReference type="ARBA" id="ARBA00022691"/>
    </source>
</evidence>
<dbReference type="Proteomes" id="UP000799444">
    <property type="component" value="Unassembled WGS sequence"/>
</dbReference>
<evidence type="ECO:0000256" key="1">
    <source>
        <dbReference type="ARBA" id="ARBA00022603"/>
    </source>
</evidence>
<dbReference type="InterPro" id="IPR012967">
    <property type="entry name" value="COMT_dimerisation"/>
</dbReference>
<dbReference type="InterPro" id="IPR036388">
    <property type="entry name" value="WH-like_DNA-bd_sf"/>
</dbReference>
<organism evidence="7 8">
    <name type="scientific">Polyplosphaeria fusca</name>
    <dbReference type="NCBI Taxonomy" id="682080"/>
    <lineage>
        <taxon>Eukaryota</taxon>
        <taxon>Fungi</taxon>
        <taxon>Dikarya</taxon>
        <taxon>Ascomycota</taxon>
        <taxon>Pezizomycotina</taxon>
        <taxon>Dothideomycetes</taxon>
        <taxon>Pleosporomycetidae</taxon>
        <taxon>Pleosporales</taxon>
        <taxon>Tetraplosphaeriaceae</taxon>
        <taxon>Polyplosphaeria</taxon>
    </lineage>
</organism>
<evidence type="ECO:0000313" key="8">
    <source>
        <dbReference type="Proteomes" id="UP000799444"/>
    </source>
</evidence>
<feature type="domain" description="O-methyltransferase C-terminal" evidence="5">
    <location>
        <begin position="224"/>
        <end position="371"/>
    </location>
</feature>
<dbReference type="InterPro" id="IPR036390">
    <property type="entry name" value="WH_DNA-bd_sf"/>
</dbReference>
<dbReference type="Gene3D" id="3.40.50.150">
    <property type="entry name" value="Vaccinia Virus protein VP39"/>
    <property type="match status" value="1"/>
</dbReference>
<dbReference type="EMBL" id="ML996118">
    <property type="protein sequence ID" value="KAF2737233.1"/>
    <property type="molecule type" value="Genomic_DNA"/>
</dbReference>
<keyword evidence="3" id="KW-0949">S-adenosyl-L-methionine</keyword>
<protein>
    <submittedName>
        <fullName evidence="7">O-methyltransferas-like protein</fullName>
    </submittedName>
</protein>
<keyword evidence="1" id="KW-0489">Methyltransferase</keyword>
<name>A0A9P4V5F8_9PLEO</name>
<dbReference type="GO" id="GO:0032259">
    <property type="term" value="P:methylation"/>
    <property type="evidence" value="ECO:0007669"/>
    <property type="project" value="UniProtKB-KW"/>
</dbReference>
<evidence type="ECO:0000259" key="5">
    <source>
        <dbReference type="Pfam" id="PF00891"/>
    </source>
</evidence>
<comment type="caution">
    <text evidence="7">The sequence shown here is derived from an EMBL/GenBank/DDBJ whole genome shotgun (WGS) entry which is preliminary data.</text>
</comment>
<sequence>MSASSLAAQLVAFADASPAGFSDRERKALVAACEKVRAKLENPLEMLLRVMFGALESSALRLAVDMKFIDTALAKQGPVTAKELAEVVRADELLVVRIMRMLVPMGIFAAAGEDAYTVVPLAAAFSTDSPLRQGVVHVASQLPAIANLPEYLENSGYKNPSDAYDGPWQFSTKSKQHYFEWLAGRPRIQEAFNATMAISRMQRGQEWFEFYPVQERLLDKKSQVVMVDIGGGLGHDTVNFQKAFPGAEGKLVFTDLPAVIEAVKREQLPQEIEAVPHDFFRSLPSSLHGAKAYYLRTVLHDWPDKQALQILGNIKDSMAKDSVILINENAMPDEGVGLYQAELDLLMMGAFASLDRTVAQFGNLLDRAGFKLVQVWKPKDYAPGSGMLFEAVLKG</sequence>
<evidence type="ECO:0000256" key="2">
    <source>
        <dbReference type="ARBA" id="ARBA00022679"/>
    </source>
</evidence>
<dbReference type="SUPFAM" id="SSF46785">
    <property type="entry name" value="Winged helix' DNA-binding domain"/>
    <property type="match status" value="1"/>
</dbReference>
<feature type="domain" description="O-methyltransferase dimerisation" evidence="6">
    <location>
        <begin position="49"/>
        <end position="127"/>
    </location>
</feature>
<proteinExistence type="predicted"/>
<dbReference type="PANTHER" id="PTHR43712">
    <property type="entry name" value="PUTATIVE (AFU_ORTHOLOGUE AFUA_4G14580)-RELATED"/>
    <property type="match status" value="1"/>
</dbReference>
<reference evidence="7" key="1">
    <citation type="journal article" date="2020" name="Stud. Mycol.">
        <title>101 Dothideomycetes genomes: a test case for predicting lifestyles and emergence of pathogens.</title>
        <authorList>
            <person name="Haridas S."/>
            <person name="Albert R."/>
            <person name="Binder M."/>
            <person name="Bloem J."/>
            <person name="Labutti K."/>
            <person name="Salamov A."/>
            <person name="Andreopoulos B."/>
            <person name="Baker S."/>
            <person name="Barry K."/>
            <person name="Bills G."/>
            <person name="Bluhm B."/>
            <person name="Cannon C."/>
            <person name="Castanera R."/>
            <person name="Culley D."/>
            <person name="Daum C."/>
            <person name="Ezra D."/>
            <person name="Gonzalez J."/>
            <person name="Henrissat B."/>
            <person name="Kuo A."/>
            <person name="Liang C."/>
            <person name="Lipzen A."/>
            <person name="Lutzoni F."/>
            <person name="Magnuson J."/>
            <person name="Mondo S."/>
            <person name="Nolan M."/>
            <person name="Ohm R."/>
            <person name="Pangilinan J."/>
            <person name="Park H.-J."/>
            <person name="Ramirez L."/>
            <person name="Alfaro M."/>
            <person name="Sun H."/>
            <person name="Tritt A."/>
            <person name="Yoshinaga Y."/>
            <person name="Zwiers L.-H."/>
            <person name="Turgeon B."/>
            <person name="Goodwin S."/>
            <person name="Spatafora J."/>
            <person name="Crous P."/>
            <person name="Grigoriev I."/>
        </authorList>
    </citation>
    <scope>NUCLEOTIDE SEQUENCE</scope>
    <source>
        <strain evidence="7">CBS 125425</strain>
    </source>
</reference>
<evidence type="ECO:0000313" key="7">
    <source>
        <dbReference type="EMBL" id="KAF2737233.1"/>
    </source>
</evidence>
<dbReference type="Gene3D" id="1.10.10.10">
    <property type="entry name" value="Winged helix-like DNA-binding domain superfamily/Winged helix DNA-binding domain"/>
    <property type="match status" value="1"/>
</dbReference>
<dbReference type="PROSITE" id="PS51683">
    <property type="entry name" value="SAM_OMT_II"/>
    <property type="match status" value="1"/>
</dbReference>
<dbReference type="PIRSF" id="PIRSF005739">
    <property type="entry name" value="O-mtase"/>
    <property type="match status" value="1"/>
</dbReference>
<accession>A0A9P4V5F8</accession>
<feature type="active site" description="Proton acceptor" evidence="4">
    <location>
        <position position="300"/>
    </location>
</feature>
<dbReference type="Pfam" id="PF08100">
    <property type="entry name" value="Dimerisation"/>
    <property type="match status" value="1"/>
</dbReference>
<dbReference type="AlphaFoldDB" id="A0A9P4V5F8"/>
<gene>
    <name evidence="7" type="ORF">EJ04DRAFT_574860</name>
</gene>
<dbReference type="GO" id="GO:0008171">
    <property type="term" value="F:O-methyltransferase activity"/>
    <property type="evidence" value="ECO:0007669"/>
    <property type="project" value="InterPro"/>
</dbReference>